<dbReference type="EMBL" id="JAQOWY010000505">
    <property type="protein sequence ID" value="KAK1841116.1"/>
    <property type="molecule type" value="Genomic_DNA"/>
</dbReference>
<comment type="caution">
    <text evidence="2">The sequence shown here is derived from an EMBL/GenBank/DDBJ whole genome shotgun (WGS) entry which is preliminary data.</text>
</comment>
<dbReference type="AlphaFoldDB" id="A0AAD9A450"/>
<keyword evidence="3" id="KW-1185">Reference proteome</keyword>
<organism evidence="2 3">
    <name type="scientific">Colletotrichum chrysophilum</name>
    <dbReference type="NCBI Taxonomy" id="1836956"/>
    <lineage>
        <taxon>Eukaryota</taxon>
        <taxon>Fungi</taxon>
        <taxon>Dikarya</taxon>
        <taxon>Ascomycota</taxon>
        <taxon>Pezizomycotina</taxon>
        <taxon>Sordariomycetes</taxon>
        <taxon>Hypocreomycetidae</taxon>
        <taxon>Glomerellales</taxon>
        <taxon>Glomerellaceae</taxon>
        <taxon>Colletotrichum</taxon>
        <taxon>Colletotrichum gloeosporioides species complex</taxon>
    </lineage>
</organism>
<evidence type="ECO:0000256" key="1">
    <source>
        <dbReference type="SAM" id="Phobius"/>
    </source>
</evidence>
<proteinExistence type="predicted"/>
<protein>
    <submittedName>
        <fullName evidence="2">Aldehyde reductase ii</fullName>
    </submittedName>
</protein>
<feature type="transmembrane region" description="Helical" evidence="1">
    <location>
        <begin position="60"/>
        <end position="80"/>
    </location>
</feature>
<evidence type="ECO:0000313" key="3">
    <source>
        <dbReference type="Proteomes" id="UP001243330"/>
    </source>
</evidence>
<reference evidence="2" key="1">
    <citation type="submission" date="2023-01" db="EMBL/GenBank/DDBJ databases">
        <title>Colletotrichum chrysophilum M932 genome sequence.</title>
        <authorList>
            <person name="Baroncelli R."/>
        </authorList>
    </citation>
    <scope>NUCLEOTIDE SEQUENCE</scope>
    <source>
        <strain evidence="2">M932</strain>
    </source>
</reference>
<evidence type="ECO:0000313" key="2">
    <source>
        <dbReference type="EMBL" id="KAK1841116.1"/>
    </source>
</evidence>
<feature type="transmembrane region" description="Helical" evidence="1">
    <location>
        <begin position="35"/>
        <end position="54"/>
    </location>
</feature>
<accession>A0AAD9A450</accession>
<name>A0AAD9A450_9PEZI</name>
<keyword evidence="1" id="KW-0812">Transmembrane</keyword>
<gene>
    <name evidence="2" type="ORF">CCHR01_16259</name>
</gene>
<keyword evidence="1" id="KW-0472">Membrane</keyword>
<dbReference type="Proteomes" id="UP001243330">
    <property type="component" value="Unassembled WGS sequence"/>
</dbReference>
<sequence>MAESAQNKSLGPEALESHDEDQRFANRFNQALRDFNHTVPLSLLAWNITMIAGFDRVDANWHALMAFGFLVLLRVIVGDLGQWLTSLRRNFWTWLTGGRVFNLSSIEEKVLE</sequence>
<keyword evidence="1" id="KW-1133">Transmembrane helix</keyword>